<reference evidence="1" key="1">
    <citation type="submission" date="2022-02" db="EMBL/GenBank/DDBJ databases">
        <title>Plant Genome Project.</title>
        <authorList>
            <person name="Zhang R.-G."/>
        </authorList>
    </citation>
    <scope>NUCLEOTIDE SEQUENCE</scope>
    <source>
        <strain evidence="1">AT1</strain>
    </source>
</reference>
<name>A0ACC0P7J4_RHOML</name>
<evidence type="ECO:0000313" key="2">
    <source>
        <dbReference type="Proteomes" id="UP001062846"/>
    </source>
</evidence>
<keyword evidence="2" id="KW-1185">Reference proteome</keyword>
<gene>
    <name evidence="1" type="ORF">RHMOL_Rhmol04G0298200</name>
</gene>
<evidence type="ECO:0000313" key="1">
    <source>
        <dbReference type="EMBL" id="KAI8560972.1"/>
    </source>
</evidence>
<organism evidence="1 2">
    <name type="scientific">Rhododendron molle</name>
    <name type="common">Chinese azalea</name>
    <name type="synonym">Azalea mollis</name>
    <dbReference type="NCBI Taxonomy" id="49168"/>
    <lineage>
        <taxon>Eukaryota</taxon>
        <taxon>Viridiplantae</taxon>
        <taxon>Streptophyta</taxon>
        <taxon>Embryophyta</taxon>
        <taxon>Tracheophyta</taxon>
        <taxon>Spermatophyta</taxon>
        <taxon>Magnoliopsida</taxon>
        <taxon>eudicotyledons</taxon>
        <taxon>Gunneridae</taxon>
        <taxon>Pentapetalae</taxon>
        <taxon>asterids</taxon>
        <taxon>Ericales</taxon>
        <taxon>Ericaceae</taxon>
        <taxon>Ericoideae</taxon>
        <taxon>Rhodoreae</taxon>
        <taxon>Rhododendron</taxon>
    </lineage>
</organism>
<accession>A0ACC0P7J4</accession>
<sequence>MQRTIPRDTRRRRSSYLLRFERASDVLNIYMMMKASAAVLATMEGRNSAMVVATMKATKGGVNNDVNGDAVDGETTKKGRRR</sequence>
<dbReference type="EMBL" id="CM046391">
    <property type="protein sequence ID" value="KAI8560972.1"/>
    <property type="molecule type" value="Genomic_DNA"/>
</dbReference>
<proteinExistence type="predicted"/>
<dbReference type="Proteomes" id="UP001062846">
    <property type="component" value="Chromosome 4"/>
</dbReference>
<comment type="caution">
    <text evidence="1">The sequence shown here is derived from an EMBL/GenBank/DDBJ whole genome shotgun (WGS) entry which is preliminary data.</text>
</comment>
<protein>
    <submittedName>
        <fullName evidence="1">Uncharacterized protein</fullName>
    </submittedName>
</protein>